<dbReference type="Proteomes" id="UP000091820">
    <property type="component" value="Unassembled WGS sequence"/>
</dbReference>
<reference evidence="2" key="1">
    <citation type="submission" date="2014-03" db="EMBL/GenBank/DDBJ databases">
        <authorList>
            <person name="Aksoy S."/>
            <person name="Warren W."/>
            <person name="Wilson R.K."/>
        </authorList>
    </citation>
    <scope>NUCLEOTIDE SEQUENCE [LARGE SCALE GENOMIC DNA]</scope>
    <source>
        <strain evidence="2">IAEA</strain>
    </source>
</reference>
<evidence type="ECO:0000313" key="2">
    <source>
        <dbReference type="Proteomes" id="UP000091820"/>
    </source>
</evidence>
<reference evidence="1" key="2">
    <citation type="submission" date="2020-05" db="UniProtKB">
        <authorList>
            <consortium name="EnsemblMetazoa"/>
        </authorList>
    </citation>
    <scope>IDENTIFICATION</scope>
    <source>
        <strain evidence="1">IAEA</strain>
    </source>
</reference>
<evidence type="ECO:0000313" key="1">
    <source>
        <dbReference type="EnsemblMetazoa" id="GBRI031580-PA"/>
    </source>
</evidence>
<organism evidence="1 2">
    <name type="scientific">Glossina brevipalpis</name>
    <dbReference type="NCBI Taxonomy" id="37001"/>
    <lineage>
        <taxon>Eukaryota</taxon>
        <taxon>Metazoa</taxon>
        <taxon>Ecdysozoa</taxon>
        <taxon>Arthropoda</taxon>
        <taxon>Hexapoda</taxon>
        <taxon>Insecta</taxon>
        <taxon>Pterygota</taxon>
        <taxon>Neoptera</taxon>
        <taxon>Endopterygota</taxon>
        <taxon>Diptera</taxon>
        <taxon>Brachycera</taxon>
        <taxon>Muscomorpha</taxon>
        <taxon>Hippoboscoidea</taxon>
        <taxon>Glossinidae</taxon>
        <taxon>Glossina</taxon>
    </lineage>
</organism>
<dbReference type="VEuPathDB" id="VectorBase:GBRI031580"/>
<dbReference type="AlphaFoldDB" id="A0A1A9WTP9"/>
<name>A0A1A9WTP9_9MUSC</name>
<protein>
    <submittedName>
        <fullName evidence="1">Uncharacterized protein</fullName>
    </submittedName>
</protein>
<accession>A0A1A9WTP9</accession>
<dbReference type="EnsemblMetazoa" id="GBRI031580-RA">
    <property type="protein sequence ID" value="GBRI031580-PA"/>
    <property type="gene ID" value="GBRI031580"/>
</dbReference>
<sequence length="140" mass="16554">MPSVYETRLKGLKANSNLMGTELFLFLYIKVVLAVLKKPSPPFPHIRLCSVRALSYRLIPKKVNPETILVPSLFPNVPPYLAFYSDQKRPGDTNQQYATSMRMRMRMREYCYKEQREKIKTDWYIHFQKIMIGWVFGQNT</sequence>
<keyword evidence="2" id="KW-1185">Reference proteome</keyword>
<proteinExistence type="predicted"/>